<reference evidence="2 3" key="1">
    <citation type="submission" date="2020-10" db="EMBL/GenBank/DDBJ databases">
        <title>The genome sequence of Flavobacterium aquaticum 1Y8A.</title>
        <authorList>
            <person name="Liu Y."/>
        </authorList>
    </citation>
    <scope>NUCLEOTIDE SEQUENCE [LARGE SCALE GENOMIC DNA]</scope>
    <source>
        <strain evidence="2 3">1Y8A</strain>
    </source>
</reference>
<dbReference type="RefSeq" id="WP_194093149.1">
    <property type="nucleotide sequence ID" value="NZ_JADFTZ010000001.1"/>
</dbReference>
<dbReference type="Proteomes" id="UP000656274">
    <property type="component" value="Unassembled WGS sequence"/>
</dbReference>
<sequence length="164" mass="18902">MKSKLLSFVIFLIGLNSVAIQAQQLDVKFNTEVETFITTNFYKKQGKNLGVEKGTRYEINESKLKIKDFKTLLYNDFATYYAISEYQKKGSEAFMDEINAAFMSSKIIKYRIDSKNKSTLITEEDKKNGVTRKIELQNTTFKVLVTVLLYSNNKVVIRFAESTI</sequence>
<feature type="chain" id="PRO_5045793799" description="DUF4251 domain-containing protein" evidence="1">
    <location>
        <begin position="23"/>
        <end position="164"/>
    </location>
</feature>
<proteinExistence type="predicted"/>
<accession>A0ABR9WN44</accession>
<gene>
    <name evidence="2" type="ORF">IM755_00605</name>
</gene>
<organism evidence="2 3">
    <name type="scientific">Flavobacterium proteolyticum</name>
    <dbReference type="NCBI Taxonomy" id="2911683"/>
    <lineage>
        <taxon>Bacteria</taxon>
        <taxon>Pseudomonadati</taxon>
        <taxon>Bacteroidota</taxon>
        <taxon>Flavobacteriia</taxon>
        <taxon>Flavobacteriales</taxon>
        <taxon>Flavobacteriaceae</taxon>
        <taxon>Flavobacterium</taxon>
    </lineage>
</organism>
<evidence type="ECO:0000256" key="1">
    <source>
        <dbReference type="SAM" id="SignalP"/>
    </source>
</evidence>
<feature type="signal peptide" evidence="1">
    <location>
        <begin position="1"/>
        <end position="22"/>
    </location>
</feature>
<protein>
    <recommendedName>
        <fullName evidence="4">DUF4251 domain-containing protein</fullName>
    </recommendedName>
</protein>
<name>A0ABR9WN44_9FLAO</name>
<evidence type="ECO:0000313" key="3">
    <source>
        <dbReference type="Proteomes" id="UP000656274"/>
    </source>
</evidence>
<comment type="caution">
    <text evidence="2">The sequence shown here is derived from an EMBL/GenBank/DDBJ whole genome shotgun (WGS) entry which is preliminary data.</text>
</comment>
<keyword evidence="3" id="KW-1185">Reference proteome</keyword>
<evidence type="ECO:0008006" key="4">
    <source>
        <dbReference type="Google" id="ProtNLM"/>
    </source>
</evidence>
<dbReference type="EMBL" id="JADFTZ010000001">
    <property type="protein sequence ID" value="MBE9575198.1"/>
    <property type="molecule type" value="Genomic_DNA"/>
</dbReference>
<evidence type="ECO:0000313" key="2">
    <source>
        <dbReference type="EMBL" id="MBE9575198.1"/>
    </source>
</evidence>
<keyword evidence="1" id="KW-0732">Signal</keyword>